<dbReference type="Pfam" id="PF10819">
    <property type="entry name" value="DUF2564"/>
    <property type="match status" value="1"/>
</dbReference>
<dbReference type="Proteomes" id="UP000448867">
    <property type="component" value="Unassembled WGS sequence"/>
</dbReference>
<protein>
    <submittedName>
        <fullName evidence="1">DUF2564 family protein</fullName>
    </submittedName>
</protein>
<evidence type="ECO:0000313" key="2">
    <source>
        <dbReference type="Proteomes" id="UP000448867"/>
    </source>
</evidence>
<dbReference type="EMBL" id="WKKI01000002">
    <property type="protein sequence ID" value="MRX70924.1"/>
    <property type="molecule type" value="Genomic_DNA"/>
</dbReference>
<evidence type="ECO:0000313" key="1">
    <source>
        <dbReference type="EMBL" id="MRX70924.1"/>
    </source>
</evidence>
<organism evidence="1 2">
    <name type="scientific">Metabacillus lacus</name>
    <dbReference type="NCBI Taxonomy" id="1983721"/>
    <lineage>
        <taxon>Bacteria</taxon>
        <taxon>Bacillati</taxon>
        <taxon>Bacillota</taxon>
        <taxon>Bacilli</taxon>
        <taxon>Bacillales</taxon>
        <taxon>Bacillaceae</taxon>
        <taxon>Metabacillus</taxon>
    </lineage>
</organism>
<proteinExistence type="predicted"/>
<dbReference type="OrthoDB" id="2695555at2"/>
<name>A0A7X2LYS1_9BACI</name>
<dbReference type="AlphaFoldDB" id="A0A7X2LYS1"/>
<gene>
    <name evidence="1" type="ORF">GJU40_01915</name>
</gene>
<dbReference type="RefSeq" id="WP_154306054.1">
    <property type="nucleotide sequence ID" value="NZ_WKKI01000002.1"/>
</dbReference>
<accession>A0A7X2LYS1</accession>
<sequence length="90" mass="10008">MDKIKHTGLISGLNDLKQLELATAAAQKMTGAATMTLDPNTFKHAEQSIADAREIYSRAIQESPDTDAAFFQQQLKLLHQCEHQIKEALQ</sequence>
<dbReference type="InterPro" id="IPR020314">
    <property type="entry name" value="Uncharacterised_YpzA"/>
</dbReference>
<comment type="caution">
    <text evidence="1">The sequence shown here is derived from an EMBL/GenBank/DDBJ whole genome shotgun (WGS) entry which is preliminary data.</text>
</comment>
<reference evidence="1 2" key="1">
    <citation type="submission" date="2019-11" db="EMBL/GenBank/DDBJ databases">
        <title>Bacillus lacus genome.</title>
        <authorList>
            <person name="Allen C.J."/>
            <person name="Newman J.D."/>
        </authorList>
    </citation>
    <scope>NUCLEOTIDE SEQUENCE [LARGE SCALE GENOMIC DNA]</scope>
    <source>
        <strain evidence="1 2">KCTC 33946</strain>
    </source>
</reference>
<keyword evidence="2" id="KW-1185">Reference proteome</keyword>